<dbReference type="PhylomeDB" id="A0A0G4EYC8"/>
<feature type="compositionally biased region" description="Low complexity" evidence="2">
    <location>
        <begin position="96"/>
        <end position="127"/>
    </location>
</feature>
<proteinExistence type="inferred from homology"/>
<dbReference type="VEuPathDB" id="CryptoDB:Vbra_13991"/>
<gene>
    <name evidence="5" type="ORF">Vbra_13991</name>
</gene>
<dbReference type="InterPro" id="IPR004147">
    <property type="entry name" value="ABC1_dom"/>
</dbReference>
<dbReference type="STRING" id="1169540.A0A0G4EYC8"/>
<dbReference type="InterPro" id="IPR050154">
    <property type="entry name" value="UbiB_kinase"/>
</dbReference>
<dbReference type="Proteomes" id="UP000041254">
    <property type="component" value="Unassembled WGS sequence"/>
</dbReference>
<evidence type="ECO:0000313" key="5">
    <source>
        <dbReference type="EMBL" id="CEM03639.1"/>
    </source>
</evidence>
<protein>
    <recommendedName>
        <fullName evidence="4">Protein kinase domain-containing protein</fullName>
    </recommendedName>
</protein>
<dbReference type="AlphaFoldDB" id="A0A0G4EYC8"/>
<accession>A0A0G4EYC8</accession>
<evidence type="ECO:0000313" key="6">
    <source>
        <dbReference type="Proteomes" id="UP000041254"/>
    </source>
</evidence>
<feature type="signal peptide" evidence="3">
    <location>
        <begin position="1"/>
        <end position="19"/>
    </location>
</feature>
<dbReference type="GO" id="GO:0005524">
    <property type="term" value="F:ATP binding"/>
    <property type="evidence" value="ECO:0007669"/>
    <property type="project" value="InterPro"/>
</dbReference>
<feature type="compositionally biased region" description="Acidic residues" evidence="2">
    <location>
        <begin position="150"/>
        <end position="170"/>
    </location>
</feature>
<evidence type="ECO:0000259" key="4">
    <source>
        <dbReference type="PROSITE" id="PS50011"/>
    </source>
</evidence>
<reference evidence="5 6" key="1">
    <citation type="submission" date="2014-11" db="EMBL/GenBank/DDBJ databases">
        <authorList>
            <person name="Zhu J."/>
            <person name="Qi W."/>
            <person name="Song R."/>
        </authorList>
    </citation>
    <scope>NUCLEOTIDE SEQUENCE [LARGE SCALE GENOMIC DNA]</scope>
</reference>
<evidence type="ECO:0000256" key="2">
    <source>
        <dbReference type="SAM" id="MobiDB-lite"/>
    </source>
</evidence>
<dbReference type="PANTHER" id="PTHR10566:SF113">
    <property type="entry name" value="PROTEIN ACTIVITY OF BC1 COMPLEX KINASE 7, CHLOROPLASTIC"/>
    <property type="match status" value="1"/>
</dbReference>
<sequence>MRLPAASQIFAFVPSVVNAFQLSSIVTAPSEQRSRPTLSGLPHRRAATLRLSAAVKERPASTDGAEDERAVRGSESLEGYLDGSALRRKTARAVFPSSPDSTPYRSSSTRPSSSGGTPSSTQRTTPSAIAFRRASRNRNQRPTSARPPENDPEDDSYLDDESEGPAADEERELLTTVQKQLLESVPSGGEGDEDLQLIARNATPADTMVGGDKGREEDIGLPLFYDPEAINQYWDRRPKQVRRRLVQVLNEATPFALRVLVDWRRGRLDDENIKKKRAVQFRELLTRLGPTFIKLGQALSIRPDLVNPTAMYELQQLCDAVPSFPNAIARKTIEEELEAPTDEIFEDFNDPIAAASLGQVYRCRLKATGQLVAVKVQRPDMLRAVSLDLYLLRKLSMLLGSIQSRFTKQRTDFLGLLSVWATGTYNELDYVNEGQNAIKFERQITHLDGIYIPRVYEQYTSRKVLTTEWIEGKKLADESPEVINKLVKLGVECFLTQLLDMGFFHSDPHPGNLLTTPDGKLVLIDFGLMAEIAKPEMDAMIASIIHLANRDYDKVVDDFVKLDFLPADIDKDKVRPALAAILDQALQGGGAKSINFQSLSAELAEVTFDFPFSIPPYFALIIRALGVLEGIALTGNPEFKLIMEAYPYVSRRVITDASPVLQTALTEILYKNGEFSPTRLNVLLNSAQGLMAEGDAFVDFDTLPDSTMALPDVLDFVFSPEAGFVRDALVEEVSKAVEMSGRKVTNLLADRLIDSLSPIPPLLRPPLLVPSLSTLQTLTEVDTKEQRYLSGVVELAQMAIDQSGVLVGGGGASRQSMSREDLARLRDILRRPQTQEFAMRVGERLQQRIVRRLQQRLLNEIAPPREEADKAAVR</sequence>
<dbReference type="GO" id="GO:0004672">
    <property type="term" value="F:protein kinase activity"/>
    <property type="evidence" value="ECO:0007669"/>
    <property type="project" value="InterPro"/>
</dbReference>
<feature type="region of interest" description="Disordered" evidence="2">
    <location>
        <begin position="92"/>
        <end position="170"/>
    </location>
</feature>
<keyword evidence="3" id="KW-0732">Signal</keyword>
<dbReference type="SUPFAM" id="SSF56112">
    <property type="entry name" value="Protein kinase-like (PK-like)"/>
    <property type="match status" value="1"/>
</dbReference>
<evidence type="ECO:0000256" key="1">
    <source>
        <dbReference type="ARBA" id="ARBA00009670"/>
    </source>
</evidence>
<feature type="domain" description="Protein kinase" evidence="4">
    <location>
        <begin position="346"/>
        <end position="698"/>
    </location>
</feature>
<keyword evidence="6" id="KW-1185">Reference proteome</keyword>
<dbReference type="InParanoid" id="A0A0G4EYC8"/>
<feature type="region of interest" description="Disordered" evidence="2">
    <location>
        <begin position="54"/>
        <end position="76"/>
    </location>
</feature>
<evidence type="ECO:0000256" key="3">
    <source>
        <dbReference type="SAM" id="SignalP"/>
    </source>
</evidence>
<dbReference type="InterPro" id="IPR000719">
    <property type="entry name" value="Prot_kinase_dom"/>
</dbReference>
<feature type="chain" id="PRO_5005187827" description="Protein kinase domain-containing protein" evidence="3">
    <location>
        <begin position="20"/>
        <end position="874"/>
    </location>
</feature>
<dbReference type="EMBL" id="CDMY01000346">
    <property type="protein sequence ID" value="CEM03639.1"/>
    <property type="molecule type" value="Genomic_DNA"/>
</dbReference>
<dbReference type="PROSITE" id="PS50011">
    <property type="entry name" value="PROTEIN_KINASE_DOM"/>
    <property type="match status" value="1"/>
</dbReference>
<dbReference type="CDD" id="cd05121">
    <property type="entry name" value="ABC1_ADCK3-like"/>
    <property type="match status" value="1"/>
</dbReference>
<dbReference type="InterPro" id="IPR011009">
    <property type="entry name" value="Kinase-like_dom_sf"/>
</dbReference>
<dbReference type="OrthoDB" id="952146at2759"/>
<dbReference type="PANTHER" id="PTHR10566">
    <property type="entry name" value="CHAPERONE-ACTIVITY OF BC1 COMPLEX CABC1 -RELATED"/>
    <property type="match status" value="1"/>
</dbReference>
<dbReference type="Pfam" id="PF03109">
    <property type="entry name" value="ABC1"/>
    <property type="match status" value="1"/>
</dbReference>
<organism evidence="5 6">
    <name type="scientific">Vitrella brassicaformis (strain CCMP3155)</name>
    <dbReference type="NCBI Taxonomy" id="1169540"/>
    <lineage>
        <taxon>Eukaryota</taxon>
        <taxon>Sar</taxon>
        <taxon>Alveolata</taxon>
        <taxon>Colpodellida</taxon>
        <taxon>Vitrellaceae</taxon>
        <taxon>Vitrella</taxon>
    </lineage>
</organism>
<dbReference type="Gene3D" id="1.10.510.10">
    <property type="entry name" value="Transferase(Phosphotransferase) domain 1"/>
    <property type="match status" value="1"/>
</dbReference>
<comment type="similarity">
    <text evidence="1">Belongs to the protein kinase superfamily. ADCK protein kinase family.</text>
</comment>
<name>A0A0G4EYC8_VITBC</name>